<feature type="coiled-coil region" evidence="2">
    <location>
        <begin position="49"/>
        <end position="101"/>
    </location>
</feature>
<evidence type="ECO:0000313" key="7">
    <source>
        <dbReference type="Proteomes" id="UP001050975"/>
    </source>
</evidence>
<feature type="domain" description="J" evidence="5">
    <location>
        <begin position="9"/>
        <end position="79"/>
    </location>
</feature>
<dbReference type="SMART" id="SM00271">
    <property type="entry name" value="DnaJ"/>
    <property type="match status" value="1"/>
</dbReference>
<dbReference type="SUPFAM" id="SSF46565">
    <property type="entry name" value="Chaperone J-domain"/>
    <property type="match status" value="1"/>
</dbReference>
<feature type="region of interest" description="Disordered" evidence="3">
    <location>
        <begin position="179"/>
        <end position="225"/>
    </location>
</feature>
<dbReference type="InterPro" id="IPR036869">
    <property type="entry name" value="J_dom_sf"/>
</dbReference>
<keyword evidence="4" id="KW-0812">Transmembrane</keyword>
<evidence type="ECO:0000256" key="2">
    <source>
        <dbReference type="SAM" id="Coils"/>
    </source>
</evidence>
<dbReference type="AlphaFoldDB" id="A0AAV3XUE9"/>
<keyword evidence="4" id="KW-1133">Transmembrane helix</keyword>
<feature type="transmembrane region" description="Helical" evidence="4">
    <location>
        <begin position="411"/>
        <end position="434"/>
    </location>
</feature>
<evidence type="ECO:0000256" key="1">
    <source>
        <dbReference type="ARBA" id="ARBA00023186"/>
    </source>
</evidence>
<evidence type="ECO:0000259" key="5">
    <source>
        <dbReference type="PROSITE" id="PS50076"/>
    </source>
</evidence>
<dbReference type="RefSeq" id="WP_307731670.1">
    <property type="nucleotide sequence ID" value="NZ_BLAY01000295.1"/>
</dbReference>
<proteinExistence type="predicted"/>
<accession>A0AAV3XUE9</accession>
<feature type="transmembrane region" description="Helical" evidence="4">
    <location>
        <begin position="358"/>
        <end position="390"/>
    </location>
</feature>
<dbReference type="PANTHER" id="PTHR44360">
    <property type="entry name" value="DNAJ HOMOLOG SUBFAMILY B MEMBER 9"/>
    <property type="match status" value="1"/>
</dbReference>
<keyword evidence="4" id="KW-0472">Membrane</keyword>
<dbReference type="PROSITE" id="PS50076">
    <property type="entry name" value="DNAJ_2"/>
    <property type="match status" value="1"/>
</dbReference>
<dbReference type="PROSITE" id="PS00636">
    <property type="entry name" value="DNAJ_1"/>
    <property type="match status" value="1"/>
</dbReference>
<dbReference type="EMBL" id="BLAY01000295">
    <property type="protein sequence ID" value="GET44127.1"/>
    <property type="molecule type" value="Genomic_DNA"/>
</dbReference>
<organism evidence="6 7">
    <name type="scientific">Microseira wollei NIES-4236</name>
    <dbReference type="NCBI Taxonomy" id="2530354"/>
    <lineage>
        <taxon>Bacteria</taxon>
        <taxon>Bacillati</taxon>
        <taxon>Cyanobacteriota</taxon>
        <taxon>Cyanophyceae</taxon>
        <taxon>Oscillatoriophycideae</taxon>
        <taxon>Aerosakkonematales</taxon>
        <taxon>Aerosakkonemataceae</taxon>
        <taxon>Microseira</taxon>
    </lineage>
</organism>
<dbReference type="GO" id="GO:0051087">
    <property type="term" value="F:protein-folding chaperone binding"/>
    <property type="evidence" value="ECO:0007669"/>
    <property type="project" value="TreeGrafter"/>
</dbReference>
<dbReference type="Pfam" id="PF00226">
    <property type="entry name" value="DnaJ"/>
    <property type="match status" value="1"/>
</dbReference>
<reference evidence="6" key="1">
    <citation type="submission" date="2019-10" db="EMBL/GenBank/DDBJ databases">
        <title>Draft genome sequece of Microseira wollei NIES-4236.</title>
        <authorList>
            <person name="Yamaguchi H."/>
            <person name="Suzuki S."/>
            <person name="Kawachi M."/>
        </authorList>
    </citation>
    <scope>NUCLEOTIDE SEQUENCE</scope>
    <source>
        <strain evidence="6">NIES-4236</strain>
    </source>
</reference>
<dbReference type="GO" id="GO:0036503">
    <property type="term" value="P:ERAD pathway"/>
    <property type="evidence" value="ECO:0007669"/>
    <property type="project" value="TreeGrafter"/>
</dbReference>
<name>A0AAV3XUE9_9CYAN</name>
<evidence type="ECO:0000256" key="4">
    <source>
        <dbReference type="SAM" id="Phobius"/>
    </source>
</evidence>
<keyword evidence="2" id="KW-0175">Coiled coil</keyword>
<dbReference type="GO" id="GO:0051787">
    <property type="term" value="F:misfolded protein binding"/>
    <property type="evidence" value="ECO:0007669"/>
    <property type="project" value="TreeGrafter"/>
</dbReference>
<feature type="transmembrane region" description="Helical" evidence="4">
    <location>
        <begin position="275"/>
        <end position="298"/>
    </location>
</feature>
<dbReference type="PRINTS" id="PR00625">
    <property type="entry name" value="JDOMAIN"/>
</dbReference>
<dbReference type="PANTHER" id="PTHR44360:SF1">
    <property type="entry name" value="DNAJ HOMOLOG SUBFAMILY B MEMBER 9"/>
    <property type="match status" value="1"/>
</dbReference>
<protein>
    <submittedName>
        <fullName evidence="6">Pentapeptide repeats protein</fullName>
    </submittedName>
</protein>
<comment type="caution">
    <text evidence="6">The sequence shown here is derived from an EMBL/GenBank/DDBJ whole genome shotgun (WGS) entry which is preliminary data.</text>
</comment>
<evidence type="ECO:0000313" key="6">
    <source>
        <dbReference type="EMBL" id="GET44127.1"/>
    </source>
</evidence>
<dbReference type="Gene3D" id="1.10.287.110">
    <property type="entry name" value="DnaJ domain"/>
    <property type="match status" value="1"/>
</dbReference>
<feature type="transmembrane region" description="Helical" evidence="4">
    <location>
        <begin position="319"/>
        <end position="346"/>
    </location>
</feature>
<evidence type="ECO:0000256" key="3">
    <source>
        <dbReference type="SAM" id="MobiDB-lite"/>
    </source>
</evidence>
<dbReference type="InterPro" id="IPR051948">
    <property type="entry name" value="Hsp70_co-chaperone_J-domain"/>
</dbReference>
<dbReference type="InterPro" id="IPR001623">
    <property type="entry name" value="DnaJ_domain"/>
</dbReference>
<dbReference type="InterPro" id="IPR018253">
    <property type="entry name" value="DnaJ_domain_CS"/>
</dbReference>
<sequence>MPNGSDKPNYYEILGIQPTATSEEIKRAFRQLANDYHPDKLAGVHEAIRKLAEDKFKEINEAYEVLKDAEQKRIYDYELQRASVEIKKQELIRQIQELVDNADLEGAVRVAKSLYELFPDDSDCRNIYAELAHALAVQLAEAEKLDRAESYLKQAIDLTTDEEFKLRVQKDLNLLREKKEQQEAEREAAAAREKTAKEKAEREAAAREKTAKEKAEREAAAAKEKAAREKAEKEAAVAREKAALREKAEAKRRIEEEARRRKETQREALLSLIKLFGYVFGASLLITKVFAFVFLCLAAAGEANRIYSSSCVFDTRSSFIAGVILGPVAIGIAFVFAALFSGFGYISFLFGNVPDEQLFLVLAPLGVFFSSLAGASISWGIRIWISLFEASMNLIKIELKILEITGLNKEFLVMILVFTIGLGIALGMILAQAINL</sequence>
<dbReference type="Proteomes" id="UP001050975">
    <property type="component" value="Unassembled WGS sequence"/>
</dbReference>
<keyword evidence="1" id="KW-0143">Chaperone</keyword>
<dbReference type="CDD" id="cd06257">
    <property type="entry name" value="DnaJ"/>
    <property type="match status" value="1"/>
</dbReference>
<keyword evidence="7" id="KW-1185">Reference proteome</keyword>
<gene>
    <name evidence="6" type="ORF">MiSe_89530</name>
</gene>